<feature type="domain" description="L,D-TPase catalytic" evidence="11">
    <location>
        <begin position="108"/>
        <end position="244"/>
    </location>
</feature>
<dbReference type="Pfam" id="PF03734">
    <property type="entry name" value="YkuD"/>
    <property type="match status" value="1"/>
</dbReference>
<proteinExistence type="inferred from homology"/>
<protein>
    <submittedName>
        <fullName evidence="12">Lipoprotein-anchoring transpeptidase ErfK/SrfK</fullName>
    </submittedName>
</protein>
<evidence type="ECO:0000256" key="9">
    <source>
        <dbReference type="PROSITE-ProRule" id="PRU01373"/>
    </source>
</evidence>
<keyword evidence="6 9" id="KW-0133">Cell shape</keyword>
<keyword evidence="3" id="KW-0328">Glycosyltransferase</keyword>
<dbReference type="GO" id="GO:0071972">
    <property type="term" value="F:peptidoglycan L,D-transpeptidase activity"/>
    <property type="evidence" value="ECO:0007669"/>
    <property type="project" value="TreeGrafter"/>
</dbReference>
<dbReference type="GO" id="GO:0018104">
    <property type="term" value="P:peptidoglycan-protein cross-linking"/>
    <property type="evidence" value="ECO:0007669"/>
    <property type="project" value="TreeGrafter"/>
</dbReference>
<dbReference type="FunFam" id="2.40.440.10:FF:000002">
    <property type="entry name" value="L,D-transpeptidase ErfK/SrfK"/>
    <property type="match status" value="1"/>
</dbReference>
<dbReference type="Gene3D" id="2.40.440.10">
    <property type="entry name" value="L,D-transpeptidase catalytic domain-like"/>
    <property type="match status" value="1"/>
</dbReference>
<evidence type="ECO:0000256" key="5">
    <source>
        <dbReference type="ARBA" id="ARBA00022801"/>
    </source>
</evidence>
<dbReference type="AlphaFoldDB" id="A0A8E2WDF5"/>
<comment type="similarity">
    <text evidence="2">Belongs to the YkuD family.</text>
</comment>
<dbReference type="GO" id="GO:0071555">
    <property type="term" value="P:cell wall organization"/>
    <property type="evidence" value="ECO:0007669"/>
    <property type="project" value="UniProtKB-UniRule"/>
</dbReference>
<evidence type="ECO:0000256" key="7">
    <source>
        <dbReference type="ARBA" id="ARBA00022984"/>
    </source>
</evidence>
<evidence type="ECO:0000256" key="8">
    <source>
        <dbReference type="ARBA" id="ARBA00023316"/>
    </source>
</evidence>
<evidence type="ECO:0000256" key="3">
    <source>
        <dbReference type="ARBA" id="ARBA00022676"/>
    </source>
</evidence>
<keyword evidence="12" id="KW-0449">Lipoprotein</keyword>
<feature type="signal peptide" evidence="10">
    <location>
        <begin position="1"/>
        <end position="26"/>
    </location>
</feature>
<organism evidence="12 13">
    <name type="scientific">Rhizobium loti</name>
    <name type="common">Mesorhizobium loti</name>
    <dbReference type="NCBI Taxonomy" id="381"/>
    <lineage>
        <taxon>Bacteria</taxon>
        <taxon>Pseudomonadati</taxon>
        <taxon>Pseudomonadota</taxon>
        <taxon>Alphaproteobacteria</taxon>
        <taxon>Hyphomicrobiales</taxon>
        <taxon>Phyllobacteriaceae</taxon>
        <taxon>Mesorhizobium</taxon>
    </lineage>
</organism>
<evidence type="ECO:0000256" key="10">
    <source>
        <dbReference type="SAM" id="SignalP"/>
    </source>
</evidence>
<keyword evidence="8 9" id="KW-0961">Cell wall biogenesis/degradation</keyword>
<dbReference type="PANTHER" id="PTHR30582">
    <property type="entry name" value="L,D-TRANSPEPTIDASE"/>
    <property type="match status" value="1"/>
</dbReference>
<dbReference type="GO" id="GO:0016757">
    <property type="term" value="F:glycosyltransferase activity"/>
    <property type="evidence" value="ECO:0007669"/>
    <property type="project" value="UniProtKB-KW"/>
</dbReference>
<evidence type="ECO:0000313" key="12">
    <source>
        <dbReference type="EMBL" id="PWJ91861.1"/>
    </source>
</evidence>
<dbReference type="PROSITE" id="PS52029">
    <property type="entry name" value="LD_TPASE"/>
    <property type="match status" value="1"/>
</dbReference>
<evidence type="ECO:0000256" key="4">
    <source>
        <dbReference type="ARBA" id="ARBA00022679"/>
    </source>
</evidence>
<dbReference type="InterPro" id="IPR005490">
    <property type="entry name" value="LD_TPept_cat_dom"/>
</dbReference>
<evidence type="ECO:0000256" key="2">
    <source>
        <dbReference type="ARBA" id="ARBA00005992"/>
    </source>
</evidence>
<dbReference type="SUPFAM" id="SSF141523">
    <property type="entry name" value="L,D-transpeptidase catalytic domain-like"/>
    <property type="match status" value="1"/>
</dbReference>
<dbReference type="GeneID" id="61052528"/>
<reference evidence="12 13" key="1">
    <citation type="submission" date="2018-05" db="EMBL/GenBank/DDBJ databases">
        <title>Genomic Encyclopedia of Type Strains, Phase IV (KMG-IV): sequencing the most valuable type-strain genomes for metagenomic binning, comparative biology and taxonomic classification.</title>
        <authorList>
            <person name="Goeker M."/>
        </authorList>
    </citation>
    <scope>NUCLEOTIDE SEQUENCE [LARGE SCALE GENOMIC DNA]</scope>
    <source>
        <strain evidence="12 13">DSM 2626</strain>
    </source>
</reference>
<evidence type="ECO:0000259" key="11">
    <source>
        <dbReference type="PROSITE" id="PS52029"/>
    </source>
</evidence>
<feature type="chain" id="PRO_5033989058" evidence="10">
    <location>
        <begin position="27"/>
        <end position="244"/>
    </location>
</feature>
<accession>A0A8E2WDF5</accession>
<name>A0A8E2WDF5_RHILI</name>
<dbReference type="RefSeq" id="WP_109664912.1">
    <property type="nucleotide sequence ID" value="NZ_QGGH01000003.1"/>
</dbReference>
<dbReference type="EMBL" id="QGGH01000003">
    <property type="protein sequence ID" value="PWJ91861.1"/>
    <property type="molecule type" value="Genomic_DNA"/>
</dbReference>
<dbReference type="GO" id="GO:0005576">
    <property type="term" value="C:extracellular region"/>
    <property type="evidence" value="ECO:0007669"/>
    <property type="project" value="TreeGrafter"/>
</dbReference>
<sequence>MSFLVSRRSLLTGLSLIGVSTISACAQFPKQSLSVASPLIPAPLEPTPEKAPIEVAGPEAARASPDYANMYAAVEDGGRALPAIPFAKVDERFLRQIVVDDPTGEKPGTLVVNTTDKYLYWVLKDGKAMRYGVGLGRQGYSWKGRAIVQWKRKWPTWTPPSTMISRDPKLEKWRQGMPPGISNPLGSRALYIFKDGVDTLYRIHGSPDWKSIGKSASSGCVRMFNQDVMDLYDRVPSKTPLLVI</sequence>
<dbReference type="GO" id="GO:0008360">
    <property type="term" value="P:regulation of cell shape"/>
    <property type="evidence" value="ECO:0007669"/>
    <property type="project" value="UniProtKB-UniRule"/>
</dbReference>
<dbReference type="Proteomes" id="UP000245631">
    <property type="component" value="Unassembled WGS sequence"/>
</dbReference>
<feature type="active site" description="Proton donor/acceptor" evidence="9">
    <location>
        <position position="204"/>
    </location>
</feature>
<gene>
    <name evidence="12" type="ORF">C8D77_103563</name>
</gene>
<dbReference type="CDD" id="cd16913">
    <property type="entry name" value="YkuD_like"/>
    <property type="match status" value="1"/>
</dbReference>
<feature type="active site" description="Nucleophile" evidence="9">
    <location>
        <position position="220"/>
    </location>
</feature>
<keyword evidence="7 9" id="KW-0573">Peptidoglycan synthesis</keyword>
<comment type="pathway">
    <text evidence="1 9">Cell wall biogenesis; peptidoglycan biosynthesis.</text>
</comment>
<dbReference type="PANTHER" id="PTHR30582:SF24">
    <property type="entry name" value="L,D-TRANSPEPTIDASE ERFK_SRFK-RELATED"/>
    <property type="match status" value="1"/>
</dbReference>
<dbReference type="PROSITE" id="PS51257">
    <property type="entry name" value="PROKAR_LIPOPROTEIN"/>
    <property type="match status" value="1"/>
</dbReference>
<dbReference type="InterPro" id="IPR038063">
    <property type="entry name" value="Transpep_catalytic_dom"/>
</dbReference>
<dbReference type="UniPathway" id="UPA00219"/>
<dbReference type="InterPro" id="IPR050979">
    <property type="entry name" value="LD-transpeptidase"/>
</dbReference>
<keyword evidence="5" id="KW-0378">Hydrolase</keyword>
<keyword evidence="10" id="KW-0732">Signal</keyword>
<comment type="caution">
    <text evidence="12">The sequence shown here is derived from an EMBL/GenBank/DDBJ whole genome shotgun (WGS) entry which is preliminary data.</text>
</comment>
<keyword evidence="4" id="KW-0808">Transferase</keyword>
<evidence type="ECO:0000256" key="6">
    <source>
        <dbReference type="ARBA" id="ARBA00022960"/>
    </source>
</evidence>
<evidence type="ECO:0000256" key="1">
    <source>
        <dbReference type="ARBA" id="ARBA00004752"/>
    </source>
</evidence>
<evidence type="ECO:0000313" key="13">
    <source>
        <dbReference type="Proteomes" id="UP000245631"/>
    </source>
</evidence>